<proteinExistence type="predicted"/>
<dbReference type="Proteomes" id="UP000253319">
    <property type="component" value="Unassembled WGS sequence"/>
</dbReference>
<dbReference type="Pfam" id="PF13751">
    <property type="entry name" value="DDE_Tnp_1_6"/>
    <property type="match status" value="1"/>
</dbReference>
<dbReference type="AlphaFoldDB" id="A0A365P0Q7"/>
<dbReference type="EMBL" id="QLST01000031">
    <property type="protein sequence ID" value="RBA27305.1"/>
    <property type="molecule type" value="Genomic_DNA"/>
</dbReference>
<evidence type="ECO:0000313" key="4">
    <source>
        <dbReference type="EMBL" id="RBA27649.1"/>
    </source>
</evidence>
<reference evidence="5 6" key="1">
    <citation type="submission" date="2018-06" db="EMBL/GenBank/DDBJ databases">
        <title>Flavobacterium tibetense sp. nov., isolated from a wetland YonghuCo on Tibetan Plateau.</title>
        <authorList>
            <person name="Xing P."/>
            <person name="Phurbu D."/>
            <person name="Lu H."/>
        </authorList>
    </citation>
    <scope>NUCLEOTIDE SEQUENCE [LARGE SCALE GENOMIC DNA]</scope>
    <source>
        <strain evidence="5 6">YH5</strain>
    </source>
</reference>
<protein>
    <submittedName>
        <fullName evidence="5">IS1182 family transposase</fullName>
    </submittedName>
</protein>
<sequence length="275" mass="31751">YFGQIAVDDAHHVITGACSDFADKRDSQCLEKIVELIEENLNENDIELEELLADGGYSSGEALAYLHKKNIDAYIPNFGQYKPEREGFTFNKEENYYQCTKPEGNQAKLLFKGEKTDSKGYTKRTYRSSESDCKNCPLREQCCGKSTKFKKLDDSIHKEHYDRMHQKLTQNAKYAKKMSRIRSKTVEPVIGTLVNFTNMKRVNTRGIKNANKHVLMASLTYNLKKYLRFTIKKPSVLAQVISLKQGKYFAFIKTVFLDNNNSILSFLKIRILYMN</sequence>
<keyword evidence="6" id="KW-1185">Reference proteome</keyword>
<dbReference type="EMBL" id="QLST01000010">
    <property type="protein sequence ID" value="RBA28095.1"/>
    <property type="molecule type" value="Genomic_DNA"/>
</dbReference>
<gene>
    <name evidence="5" type="ORF">DPN68_09270</name>
    <name evidence="4" type="ORF">DPN68_11310</name>
    <name evidence="3" type="ORF">DPN68_12880</name>
    <name evidence="2" type="ORF">DPN68_12915</name>
</gene>
<evidence type="ECO:0000313" key="6">
    <source>
        <dbReference type="Proteomes" id="UP000253319"/>
    </source>
</evidence>
<name>A0A365P0Q7_9FLAO</name>
<dbReference type="PANTHER" id="PTHR33408:SF2">
    <property type="entry name" value="TRANSPOSASE DDE DOMAIN-CONTAINING PROTEIN"/>
    <property type="match status" value="1"/>
</dbReference>
<dbReference type="RefSeq" id="WP_157958503.1">
    <property type="nucleotide sequence ID" value="NZ_QLST01000010.1"/>
</dbReference>
<feature type="domain" description="Transposase DDE" evidence="1">
    <location>
        <begin position="102"/>
        <end position="226"/>
    </location>
</feature>
<dbReference type="EMBL" id="QLST01000034">
    <property type="protein sequence ID" value="RBA27299.1"/>
    <property type="molecule type" value="Genomic_DNA"/>
</dbReference>
<dbReference type="EMBL" id="QLST01000015">
    <property type="protein sequence ID" value="RBA27649.1"/>
    <property type="molecule type" value="Genomic_DNA"/>
</dbReference>
<dbReference type="PANTHER" id="PTHR33408">
    <property type="entry name" value="TRANSPOSASE"/>
    <property type="match status" value="1"/>
</dbReference>
<feature type="non-terminal residue" evidence="5">
    <location>
        <position position="1"/>
    </location>
</feature>
<accession>A0A365P0Q7</accession>
<comment type="caution">
    <text evidence="5">The sequence shown here is derived from an EMBL/GenBank/DDBJ whole genome shotgun (WGS) entry which is preliminary data.</text>
</comment>
<organism evidence="5 6">
    <name type="scientific">Flavobacterium tibetense</name>
    <dbReference type="NCBI Taxonomy" id="2233533"/>
    <lineage>
        <taxon>Bacteria</taxon>
        <taxon>Pseudomonadati</taxon>
        <taxon>Bacteroidota</taxon>
        <taxon>Flavobacteriia</taxon>
        <taxon>Flavobacteriales</taxon>
        <taxon>Flavobacteriaceae</taxon>
        <taxon>Flavobacterium</taxon>
    </lineage>
</organism>
<evidence type="ECO:0000259" key="1">
    <source>
        <dbReference type="Pfam" id="PF13751"/>
    </source>
</evidence>
<dbReference type="InterPro" id="IPR025668">
    <property type="entry name" value="Tnp_DDE_dom"/>
</dbReference>
<evidence type="ECO:0000313" key="5">
    <source>
        <dbReference type="EMBL" id="RBA28095.1"/>
    </source>
</evidence>
<evidence type="ECO:0000313" key="2">
    <source>
        <dbReference type="EMBL" id="RBA27299.1"/>
    </source>
</evidence>
<dbReference type="OrthoDB" id="1454687at2"/>
<evidence type="ECO:0000313" key="3">
    <source>
        <dbReference type="EMBL" id="RBA27305.1"/>
    </source>
</evidence>